<evidence type="ECO:0000259" key="1">
    <source>
        <dbReference type="Pfam" id="PF00496"/>
    </source>
</evidence>
<dbReference type="InterPro" id="IPR030678">
    <property type="entry name" value="Peptide/Ni-bd"/>
</dbReference>
<feature type="non-terminal residue" evidence="2">
    <location>
        <position position="1"/>
    </location>
</feature>
<dbReference type="Gene3D" id="3.90.76.10">
    <property type="entry name" value="Dipeptide-binding Protein, Domain 1"/>
    <property type="match status" value="1"/>
</dbReference>
<dbReference type="GO" id="GO:0015833">
    <property type="term" value="P:peptide transport"/>
    <property type="evidence" value="ECO:0007669"/>
    <property type="project" value="TreeGrafter"/>
</dbReference>
<organism evidence="2">
    <name type="scientific">marine sediment metagenome</name>
    <dbReference type="NCBI Taxonomy" id="412755"/>
    <lineage>
        <taxon>unclassified sequences</taxon>
        <taxon>metagenomes</taxon>
        <taxon>ecological metagenomes</taxon>
    </lineage>
</organism>
<dbReference type="GO" id="GO:0043190">
    <property type="term" value="C:ATP-binding cassette (ABC) transporter complex"/>
    <property type="evidence" value="ECO:0007669"/>
    <property type="project" value="InterPro"/>
</dbReference>
<dbReference type="GO" id="GO:0042597">
    <property type="term" value="C:periplasmic space"/>
    <property type="evidence" value="ECO:0007669"/>
    <property type="project" value="UniProtKB-ARBA"/>
</dbReference>
<dbReference type="Pfam" id="PF00496">
    <property type="entry name" value="SBP_bac_5"/>
    <property type="match status" value="1"/>
</dbReference>
<dbReference type="EMBL" id="LAZR01041470">
    <property type="protein sequence ID" value="KKL11909.1"/>
    <property type="molecule type" value="Genomic_DNA"/>
</dbReference>
<dbReference type="CDD" id="cd00995">
    <property type="entry name" value="PBP2_NikA_DppA_OppA_like"/>
    <property type="match status" value="1"/>
</dbReference>
<proteinExistence type="predicted"/>
<dbReference type="InterPro" id="IPR000914">
    <property type="entry name" value="SBP_5_dom"/>
</dbReference>
<dbReference type="Gene3D" id="3.10.105.10">
    <property type="entry name" value="Dipeptide-binding Protein, Domain 3"/>
    <property type="match status" value="1"/>
</dbReference>
<gene>
    <name evidence="2" type="ORF">LCGC14_2541070</name>
</gene>
<accession>A0A0F9AQQ6</accession>
<comment type="caution">
    <text evidence="2">The sequence shown here is derived from an EMBL/GenBank/DDBJ whole genome shotgun (WGS) entry which is preliminary data.</text>
</comment>
<dbReference type="AlphaFoldDB" id="A0A0F9AQQ6"/>
<dbReference type="InterPro" id="IPR039424">
    <property type="entry name" value="SBP_5"/>
</dbReference>
<sequence length="450" mass="51921">ALKWVVSENGLRYQFTLRDDVRFSSGRKVTATDFKYSFERVLDPETRSPNTWVFDKVYGAEAFLNGEADDVEGIRVVDDYTIEIRLRKPFTPFLGLLTMPAAYVVPLEEVLHQGQDFSSRPVGTGPFKLAEWLPHRHLRLERSMGYFGERAKVPGIIYRVIPEELTAVAEFETGNLDVLTIPNSAYSRYIGNEKWEGLILSIKGTNTYYIGLNSSRPPFNDPELRRAVNYAVDRARILRTLYEGKGRLSSGPVPDILRDWPDPDGYEYDPERARELISSGGYEGLKVKYYIAAEYQISVDIAEVVQSYLKDAGLLVEIRQLEWSAFKEAVNKGEADMFWLSWWADYPDPENFLFPLFHSQNFGSGGNRARYSNQEVDKLVELGQHAATLEQRNHWYSQAEEIIVQDAPWVFFWHRTDFVVRQPWVENYRIFPVYSMEKGINITLTDDLRG</sequence>
<reference evidence="2" key="1">
    <citation type="journal article" date="2015" name="Nature">
        <title>Complex archaea that bridge the gap between prokaryotes and eukaryotes.</title>
        <authorList>
            <person name="Spang A."/>
            <person name="Saw J.H."/>
            <person name="Jorgensen S.L."/>
            <person name="Zaremba-Niedzwiedzka K."/>
            <person name="Martijn J."/>
            <person name="Lind A.E."/>
            <person name="van Eijk R."/>
            <person name="Schleper C."/>
            <person name="Guy L."/>
            <person name="Ettema T.J."/>
        </authorList>
    </citation>
    <scope>NUCLEOTIDE SEQUENCE</scope>
</reference>
<feature type="domain" description="Solute-binding protein family 5" evidence="1">
    <location>
        <begin position="1"/>
        <end position="363"/>
    </location>
</feature>
<dbReference type="PANTHER" id="PTHR30290">
    <property type="entry name" value="PERIPLASMIC BINDING COMPONENT OF ABC TRANSPORTER"/>
    <property type="match status" value="1"/>
</dbReference>
<evidence type="ECO:0000313" key="2">
    <source>
        <dbReference type="EMBL" id="KKL11909.1"/>
    </source>
</evidence>
<dbReference type="PIRSF" id="PIRSF002741">
    <property type="entry name" value="MppA"/>
    <property type="match status" value="1"/>
</dbReference>
<protein>
    <recommendedName>
        <fullName evidence="1">Solute-binding protein family 5 domain-containing protein</fullName>
    </recommendedName>
</protein>
<name>A0A0F9AQQ6_9ZZZZ</name>
<dbReference type="SUPFAM" id="SSF53850">
    <property type="entry name" value="Periplasmic binding protein-like II"/>
    <property type="match status" value="1"/>
</dbReference>
<dbReference type="GO" id="GO:1904680">
    <property type="term" value="F:peptide transmembrane transporter activity"/>
    <property type="evidence" value="ECO:0007669"/>
    <property type="project" value="TreeGrafter"/>
</dbReference>
<dbReference type="Gene3D" id="3.40.190.10">
    <property type="entry name" value="Periplasmic binding protein-like II"/>
    <property type="match status" value="1"/>
</dbReference>